<accession>A0ABX1QKN8</accession>
<feature type="domain" description="Helix-turn-helix" evidence="2">
    <location>
        <begin position="11"/>
        <end position="60"/>
    </location>
</feature>
<sequence>MPTNSSEGEILTIKEVADYLKVTERTIYRLAGAKTIPAFKVGGTWRFSRSDIESWIKQQSAGSPERAANKASNKGGRK</sequence>
<evidence type="ECO:0000313" key="4">
    <source>
        <dbReference type="Proteomes" id="UP000669605"/>
    </source>
</evidence>
<evidence type="ECO:0000259" key="2">
    <source>
        <dbReference type="Pfam" id="PF12728"/>
    </source>
</evidence>
<dbReference type="SUPFAM" id="SSF46955">
    <property type="entry name" value="Putative DNA-binding domain"/>
    <property type="match status" value="1"/>
</dbReference>
<protein>
    <submittedName>
        <fullName evidence="3">Helix-turn-helix domain-containing protein</fullName>
    </submittedName>
</protein>
<dbReference type="NCBIfam" id="TIGR01764">
    <property type="entry name" value="excise"/>
    <property type="match status" value="1"/>
</dbReference>
<organism evidence="3 4">
    <name type="scientific">Tepidiphilus baoligensis</name>
    <dbReference type="NCBI Taxonomy" id="2698687"/>
    <lineage>
        <taxon>Bacteria</taxon>
        <taxon>Pseudomonadati</taxon>
        <taxon>Pseudomonadota</taxon>
        <taxon>Hydrogenophilia</taxon>
        <taxon>Hydrogenophilales</taxon>
        <taxon>Hydrogenophilaceae</taxon>
        <taxon>Tepidiphilus</taxon>
    </lineage>
</organism>
<comment type="caution">
    <text evidence="3">The sequence shown here is derived from an EMBL/GenBank/DDBJ whole genome shotgun (WGS) entry which is preliminary data.</text>
</comment>
<dbReference type="InterPro" id="IPR010093">
    <property type="entry name" value="SinI_DNA-bd"/>
</dbReference>
<dbReference type="NCBIfam" id="NF047737">
    <property type="entry name" value="antiphage_MADS1"/>
    <property type="match status" value="1"/>
</dbReference>
<reference evidence="3 4" key="1">
    <citation type="journal article" date="2020" name="Curr. Microbiol.">
        <title>Tepidiphilus baoligensis sp. nov., a Novel Bacterium of the Family Hydrogenophilaceae Isolated from an Oil Reservoir.</title>
        <authorList>
            <person name="Zhang X."/>
            <person name="Wang G."/>
            <person name="Ma X."/>
            <person name="Yu J."/>
            <person name="You J."/>
            <person name="Xue Y."/>
            <person name="Ma Y."/>
        </authorList>
    </citation>
    <scope>NUCLEOTIDE SEQUENCE [LARGE SCALE GENOMIC DNA]</scope>
    <source>
        <strain evidence="3 4">B18-69</strain>
    </source>
</reference>
<proteinExistence type="predicted"/>
<dbReference type="InterPro" id="IPR009061">
    <property type="entry name" value="DNA-bd_dom_put_sf"/>
</dbReference>
<dbReference type="RefSeq" id="WP_169115531.1">
    <property type="nucleotide sequence ID" value="NZ_JAAAUB010000003.1"/>
</dbReference>
<keyword evidence="4" id="KW-1185">Reference proteome</keyword>
<gene>
    <name evidence="3" type="ORF">GV368_03810</name>
</gene>
<evidence type="ECO:0000256" key="1">
    <source>
        <dbReference type="SAM" id="MobiDB-lite"/>
    </source>
</evidence>
<dbReference type="Gene3D" id="1.10.10.10">
    <property type="entry name" value="Winged helix-like DNA-binding domain superfamily/Winged helix DNA-binding domain"/>
    <property type="match status" value="1"/>
</dbReference>
<dbReference type="EMBL" id="JAAAUB010000003">
    <property type="protein sequence ID" value="NMH16244.1"/>
    <property type="molecule type" value="Genomic_DNA"/>
</dbReference>
<evidence type="ECO:0000313" key="3">
    <source>
        <dbReference type="EMBL" id="NMH16244.1"/>
    </source>
</evidence>
<name>A0ABX1QKN8_9PROT</name>
<dbReference type="InterPro" id="IPR036388">
    <property type="entry name" value="WH-like_DNA-bd_sf"/>
</dbReference>
<dbReference type="Proteomes" id="UP000669605">
    <property type="component" value="Unassembled WGS sequence"/>
</dbReference>
<feature type="region of interest" description="Disordered" evidence="1">
    <location>
        <begin position="56"/>
        <end position="78"/>
    </location>
</feature>
<dbReference type="Pfam" id="PF12728">
    <property type="entry name" value="HTH_17"/>
    <property type="match status" value="1"/>
</dbReference>
<dbReference type="InterPro" id="IPR041657">
    <property type="entry name" value="HTH_17"/>
</dbReference>